<sequence>MEGLGFQVFLDPVLRAFAAHPRGLDADRELDGLGYSGHGAQMSTLIGQVLADLAMGRRDTNPLDGLDWPAIPAHSGKPWFLPLVGLWFGLKDRLS</sequence>
<name>A0A238WPZ4_9RHOB</name>
<reference evidence="2" key="1">
    <citation type="submission" date="2017-06" db="EMBL/GenBank/DDBJ databases">
        <authorList>
            <person name="Varghese N."/>
            <person name="Submissions S."/>
        </authorList>
    </citation>
    <scope>NUCLEOTIDE SEQUENCE [LARGE SCALE GENOMIC DNA]</scope>
    <source>
        <strain evidence="2">DSM 26170</strain>
    </source>
</reference>
<organism evidence="1 2">
    <name type="scientific">Paracoccus sediminis</name>
    <dbReference type="NCBI Taxonomy" id="1214787"/>
    <lineage>
        <taxon>Bacteria</taxon>
        <taxon>Pseudomonadati</taxon>
        <taxon>Pseudomonadota</taxon>
        <taxon>Alphaproteobacteria</taxon>
        <taxon>Rhodobacterales</taxon>
        <taxon>Paracoccaceae</taxon>
        <taxon>Paracoccus</taxon>
    </lineage>
</organism>
<accession>A0A238WPZ4</accession>
<dbReference type="Proteomes" id="UP000198409">
    <property type="component" value="Unassembled WGS sequence"/>
</dbReference>
<evidence type="ECO:0000313" key="2">
    <source>
        <dbReference type="Proteomes" id="UP000198409"/>
    </source>
</evidence>
<protein>
    <submittedName>
        <fullName evidence="1">Uncharacterized protein</fullName>
    </submittedName>
</protein>
<dbReference type="EMBL" id="FZNM01000005">
    <property type="protein sequence ID" value="SNR48547.1"/>
    <property type="molecule type" value="Genomic_DNA"/>
</dbReference>
<evidence type="ECO:0000313" key="1">
    <source>
        <dbReference type="EMBL" id="SNR48547.1"/>
    </source>
</evidence>
<dbReference type="AlphaFoldDB" id="A0A238WPZ4"/>
<gene>
    <name evidence="1" type="ORF">SAMN06265378_105160</name>
</gene>
<proteinExistence type="predicted"/>